<dbReference type="PANTHER" id="PTHR32243:SF50">
    <property type="entry name" value="MALTOSE_MALTODEXTRIN TRANSPORT SYSTEM PERMEASE PROTEIN MALG"/>
    <property type="match status" value="1"/>
</dbReference>
<dbReference type="Gene3D" id="1.10.3720.10">
    <property type="entry name" value="MetI-like"/>
    <property type="match status" value="1"/>
</dbReference>
<keyword evidence="12" id="KW-1185">Reference proteome</keyword>
<feature type="transmembrane region" description="Helical" evidence="9">
    <location>
        <begin position="163"/>
        <end position="186"/>
    </location>
</feature>
<accession>A0A7Y9JLU7</accession>
<keyword evidence="3 9" id="KW-0813">Transport</keyword>
<evidence type="ECO:0000256" key="4">
    <source>
        <dbReference type="ARBA" id="ARBA00022475"/>
    </source>
</evidence>
<gene>
    <name evidence="11" type="ORF">BKA02_000371</name>
</gene>
<evidence type="ECO:0000313" key="12">
    <source>
        <dbReference type="Proteomes" id="UP000552045"/>
    </source>
</evidence>
<comment type="caution">
    <text evidence="11">The sequence shown here is derived from an EMBL/GenBank/DDBJ whole genome shotgun (WGS) entry which is preliminary data.</text>
</comment>
<dbReference type="PANTHER" id="PTHR32243">
    <property type="entry name" value="MALTOSE TRANSPORT SYSTEM PERMEASE-RELATED"/>
    <property type="match status" value="1"/>
</dbReference>
<evidence type="ECO:0000256" key="5">
    <source>
        <dbReference type="ARBA" id="ARBA00022597"/>
    </source>
</evidence>
<evidence type="ECO:0000256" key="6">
    <source>
        <dbReference type="ARBA" id="ARBA00022692"/>
    </source>
</evidence>
<evidence type="ECO:0000256" key="7">
    <source>
        <dbReference type="ARBA" id="ARBA00022989"/>
    </source>
</evidence>
<organism evidence="11 12">
    <name type="scientific">Microbacterium pseudoresistens</name>
    <dbReference type="NCBI Taxonomy" id="640634"/>
    <lineage>
        <taxon>Bacteria</taxon>
        <taxon>Bacillati</taxon>
        <taxon>Actinomycetota</taxon>
        <taxon>Actinomycetes</taxon>
        <taxon>Micrococcales</taxon>
        <taxon>Microbacteriaceae</taxon>
        <taxon>Microbacterium</taxon>
    </lineage>
</organism>
<keyword evidence="5 11" id="KW-0762">Sugar transport</keyword>
<keyword evidence="6 9" id="KW-0812">Transmembrane</keyword>
<dbReference type="PROSITE" id="PS50928">
    <property type="entry name" value="ABC_TM1"/>
    <property type="match status" value="1"/>
</dbReference>
<dbReference type="SUPFAM" id="SSF161098">
    <property type="entry name" value="MetI-like"/>
    <property type="match status" value="1"/>
</dbReference>
<evidence type="ECO:0000313" key="11">
    <source>
        <dbReference type="EMBL" id="NYD53316.1"/>
    </source>
</evidence>
<keyword evidence="7 9" id="KW-1133">Transmembrane helix</keyword>
<feature type="domain" description="ABC transmembrane type-1" evidence="10">
    <location>
        <begin position="97"/>
        <end position="285"/>
    </location>
</feature>
<protein>
    <submittedName>
        <fullName evidence="11">Multiple sugar transport system permease protein</fullName>
    </submittedName>
</protein>
<dbReference type="Proteomes" id="UP000552045">
    <property type="component" value="Unassembled WGS sequence"/>
</dbReference>
<comment type="similarity">
    <text evidence="2">Belongs to the binding-protein-dependent transport system permease family. MalFG subfamily.</text>
</comment>
<reference evidence="11 12" key="1">
    <citation type="submission" date="2020-07" db="EMBL/GenBank/DDBJ databases">
        <title>Sequencing the genomes of 1000 actinobacteria strains.</title>
        <authorList>
            <person name="Klenk H.-P."/>
        </authorList>
    </citation>
    <scope>NUCLEOTIDE SEQUENCE [LARGE SCALE GENOMIC DNA]</scope>
    <source>
        <strain evidence="11 12">DSM 22185</strain>
    </source>
</reference>
<feature type="transmembrane region" description="Helical" evidence="9">
    <location>
        <begin position="97"/>
        <end position="122"/>
    </location>
</feature>
<keyword evidence="4" id="KW-1003">Cell membrane</keyword>
<dbReference type="GO" id="GO:0005886">
    <property type="term" value="C:plasma membrane"/>
    <property type="evidence" value="ECO:0007669"/>
    <property type="project" value="UniProtKB-SubCell"/>
</dbReference>
<keyword evidence="8 9" id="KW-0472">Membrane</keyword>
<comment type="subcellular location">
    <subcellularLocation>
        <location evidence="1 9">Cell membrane</location>
        <topology evidence="1 9">Multi-pass membrane protein</topology>
    </subcellularLocation>
</comment>
<proteinExistence type="inferred from homology"/>
<dbReference type="InterPro" id="IPR035906">
    <property type="entry name" value="MetI-like_sf"/>
</dbReference>
<evidence type="ECO:0000256" key="9">
    <source>
        <dbReference type="RuleBase" id="RU363032"/>
    </source>
</evidence>
<name>A0A7Y9JLU7_9MICO</name>
<dbReference type="GO" id="GO:0055085">
    <property type="term" value="P:transmembrane transport"/>
    <property type="evidence" value="ECO:0007669"/>
    <property type="project" value="InterPro"/>
</dbReference>
<dbReference type="Pfam" id="PF00528">
    <property type="entry name" value="BPD_transp_1"/>
    <property type="match status" value="1"/>
</dbReference>
<evidence type="ECO:0000256" key="1">
    <source>
        <dbReference type="ARBA" id="ARBA00004651"/>
    </source>
</evidence>
<evidence type="ECO:0000256" key="2">
    <source>
        <dbReference type="ARBA" id="ARBA00009047"/>
    </source>
</evidence>
<feature type="transmembrane region" description="Helical" evidence="9">
    <location>
        <begin position="207"/>
        <end position="232"/>
    </location>
</feature>
<dbReference type="InterPro" id="IPR050901">
    <property type="entry name" value="BP-dep_ABC_trans_perm"/>
</dbReference>
<dbReference type="CDD" id="cd06261">
    <property type="entry name" value="TM_PBP2"/>
    <property type="match status" value="1"/>
</dbReference>
<dbReference type="RefSeq" id="WP_179430746.1">
    <property type="nucleotide sequence ID" value="NZ_BAABLC010000003.1"/>
</dbReference>
<evidence type="ECO:0000256" key="8">
    <source>
        <dbReference type="ARBA" id="ARBA00023136"/>
    </source>
</evidence>
<feature type="transmembrane region" description="Helical" evidence="9">
    <location>
        <begin position="264"/>
        <end position="285"/>
    </location>
</feature>
<dbReference type="InterPro" id="IPR000515">
    <property type="entry name" value="MetI-like"/>
</dbReference>
<feature type="transmembrane region" description="Helical" evidence="9">
    <location>
        <begin position="37"/>
        <end position="59"/>
    </location>
</feature>
<sequence length="301" mass="32254">MSTSTVVNTRAIVTRGAERARAVAPSPRRSRTRIARAVVGVVAAALILVYLSPIIWLVLTSFKERVDIFSSAPSLLFTPTLENYREAFLDKGFTDNIVNSAIVGVVSTGLALLVGVPAAYSLSRMRKGETFMMALLAARLLPAMVLAVPLFVLASSLGVRDSYFALIAAHLTFALPFTVWMMRGFFLAVPISLDEAARLDGCGEWRTFLRVILPIVKPGLASTGIFCLINSWNEFLFALVLTGRHTQTLPVAIPSLITPIGTSWGQVAAVGTVTILPVLIIAFIVQKHIVAGMTGGAVSAE</sequence>
<dbReference type="EMBL" id="JACCBH010000001">
    <property type="protein sequence ID" value="NYD53316.1"/>
    <property type="molecule type" value="Genomic_DNA"/>
</dbReference>
<evidence type="ECO:0000259" key="10">
    <source>
        <dbReference type="PROSITE" id="PS50928"/>
    </source>
</evidence>
<evidence type="ECO:0000256" key="3">
    <source>
        <dbReference type="ARBA" id="ARBA00022448"/>
    </source>
</evidence>
<dbReference type="AlphaFoldDB" id="A0A7Y9JLU7"/>
<feature type="transmembrane region" description="Helical" evidence="9">
    <location>
        <begin position="134"/>
        <end position="157"/>
    </location>
</feature>